<sequence>MPRMSRKSSYSYHGISEVGSVWRRRGSGVMGCTVAGESEDAQRLRFQIELEFVQCLANPNYLLFLAQRGYFKEQTFINYLKYLQYWKEPEYAKYLK</sequence>
<evidence type="ECO:0000256" key="3">
    <source>
        <dbReference type="ARBA" id="ARBA00023015"/>
    </source>
</evidence>
<keyword evidence="6 7" id="KW-0539">Nucleus</keyword>
<comment type="subcellular location">
    <subcellularLocation>
        <location evidence="1 7">Nucleus</location>
    </subcellularLocation>
</comment>
<keyword evidence="4 7" id="KW-0010">Activator</keyword>
<comment type="caution">
    <text evidence="8">The sequence shown here is derived from an EMBL/GenBank/DDBJ whole genome shotgun (WGS) entry which is preliminary data.</text>
</comment>
<evidence type="ECO:0000313" key="10">
    <source>
        <dbReference type="Proteomes" id="UP001292094"/>
    </source>
</evidence>
<evidence type="ECO:0000313" key="8">
    <source>
        <dbReference type="EMBL" id="KAK4288013.1"/>
    </source>
</evidence>
<gene>
    <name evidence="9" type="ORF">Pmani_030993</name>
    <name evidence="8" type="ORF">Pmani_038935</name>
</gene>
<dbReference type="AlphaFoldDB" id="A0AAE1NDP4"/>
<dbReference type="GO" id="GO:0006355">
    <property type="term" value="P:regulation of DNA-templated transcription"/>
    <property type="evidence" value="ECO:0007669"/>
    <property type="project" value="InterPro"/>
</dbReference>
<keyword evidence="10" id="KW-1185">Reference proteome</keyword>
<comment type="similarity">
    <text evidence="2 7">Belongs to the Mediator complex subunit 31 family.</text>
</comment>
<evidence type="ECO:0000256" key="5">
    <source>
        <dbReference type="ARBA" id="ARBA00023163"/>
    </source>
</evidence>
<comment type="subunit">
    <text evidence="7">Component of the Mediator complex.</text>
</comment>
<dbReference type="InterPro" id="IPR008831">
    <property type="entry name" value="Mediator_Med31"/>
</dbReference>
<proteinExistence type="inferred from homology"/>
<reference evidence="8" key="1">
    <citation type="submission" date="2023-11" db="EMBL/GenBank/DDBJ databases">
        <title>Genome assemblies of two species of porcelain crab, Petrolisthes cinctipes and Petrolisthes manimaculis (Anomura: Porcellanidae).</title>
        <authorList>
            <person name="Angst P."/>
        </authorList>
    </citation>
    <scope>NUCLEOTIDE SEQUENCE</scope>
    <source>
        <strain evidence="8">PB745_02</strain>
        <tissue evidence="8">Gill</tissue>
    </source>
</reference>
<keyword evidence="5 7" id="KW-0804">Transcription</keyword>
<dbReference type="InterPro" id="IPR038089">
    <property type="entry name" value="Med31_sf"/>
</dbReference>
<dbReference type="Proteomes" id="UP001292094">
    <property type="component" value="Unassembled WGS sequence"/>
</dbReference>
<dbReference type="Gene3D" id="1.10.10.1340">
    <property type="entry name" value="Mediator of RNA polymerase II, submodule Med31 (Soh1)"/>
    <property type="match status" value="1"/>
</dbReference>
<dbReference type="EMBL" id="JAWZYT010003835">
    <property type="protein sequence ID" value="KAK4296517.1"/>
    <property type="molecule type" value="Genomic_DNA"/>
</dbReference>
<evidence type="ECO:0000256" key="7">
    <source>
        <dbReference type="RuleBase" id="RU364129"/>
    </source>
</evidence>
<accession>A0AAE1NDP4</accession>
<organism evidence="8 10">
    <name type="scientific">Petrolisthes manimaculis</name>
    <dbReference type="NCBI Taxonomy" id="1843537"/>
    <lineage>
        <taxon>Eukaryota</taxon>
        <taxon>Metazoa</taxon>
        <taxon>Ecdysozoa</taxon>
        <taxon>Arthropoda</taxon>
        <taxon>Crustacea</taxon>
        <taxon>Multicrustacea</taxon>
        <taxon>Malacostraca</taxon>
        <taxon>Eumalacostraca</taxon>
        <taxon>Eucarida</taxon>
        <taxon>Decapoda</taxon>
        <taxon>Pleocyemata</taxon>
        <taxon>Anomura</taxon>
        <taxon>Galatheoidea</taxon>
        <taxon>Porcellanidae</taxon>
        <taxon>Petrolisthes</taxon>
    </lineage>
</organism>
<dbReference type="GO" id="GO:0003712">
    <property type="term" value="F:transcription coregulator activity"/>
    <property type="evidence" value="ECO:0007669"/>
    <property type="project" value="InterPro"/>
</dbReference>
<dbReference type="Pfam" id="PF05669">
    <property type="entry name" value="Med31"/>
    <property type="match status" value="1"/>
</dbReference>
<protein>
    <recommendedName>
        <fullName evidence="7">Mediator of RNA polymerase II transcription subunit 31</fullName>
    </recommendedName>
</protein>
<dbReference type="PANTHER" id="PTHR13186">
    <property type="entry name" value="MEDIATOR OF RNA POLYMERASE II TRANSCRIPTION SUBUNIT 31"/>
    <property type="match status" value="1"/>
</dbReference>
<keyword evidence="3 7" id="KW-0805">Transcription regulation</keyword>
<evidence type="ECO:0000313" key="9">
    <source>
        <dbReference type="EMBL" id="KAK4296517.1"/>
    </source>
</evidence>
<evidence type="ECO:0000256" key="2">
    <source>
        <dbReference type="ARBA" id="ARBA00006378"/>
    </source>
</evidence>
<name>A0AAE1NDP4_9EUCA</name>
<evidence type="ECO:0000256" key="6">
    <source>
        <dbReference type="ARBA" id="ARBA00023242"/>
    </source>
</evidence>
<comment type="function">
    <text evidence="7">Component of the Mediator complex, a coactivator involved in the regulated transcription of nearly all RNA polymerase II-dependent genes. Mediator functions as a bridge to convey information from gene-specific regulatory proteins to the basal RNA polymerase II transcription machinery. Mediator is recruited to promoters by direct interactions with regulatory proteins and serves as a scaffold for the assembly of a functional preinitiation complex with RNA polymerase II and the general transcription factors.</text>
</comment>
<evidence type="ECO:0000256" key="4">
    <source>
        <dbReference type="ARBA" id="ARBA00023159"/>
    </source>
</evidence>
<dbReference type="GO" id="GO:0016592">
    <property type="term" value="C:mediator complex"/>
    <property type="evidence" value="ECO:0007669"/>
    <property type="project" value="InterPro"/>
</dbReference>
<dbReference type="EMBL" id="JAWZYT010006530">
    <property type="protein sequence ID" value="KAK4288013.1"/>
    <property type="molecule type" value="Genomic_DNA"/>
</dbReference>
<evidence type="ECO:0000256" key="1">
    <source>
        <dbReference type="ARBA" id="ARBA00004123"/>
    </source>
</evidence>